<dbReference type="GO" id="GO:0003700">
    <property type="term" value="F:DNA-binding transcription factor activity"/>
    <property type="evidence" value="ECO:0007669"/>
    <property type="project" value="InterPro"/>
</dbReference>
<reference evidence="6 7" key="1">
    <citation type="journal article" date="2007" name="Appl. Environ. Microbiol.">
        <title>Rhizobial factors required for stem nodule maturation and maintenance in Sesbania rostrata-Azorhizobium caulinodans ORS571 symbiosis.</title>
        <authorList>
            <person name="Suzuki S."/>
            <person name="Aono T."/>
            <person name="Lee KB."/>
            <person name="Suzuki T."/>
            <person name="Liu CT."/>
            <person name="Miwa H."/>
            <person name="Wakao S."/>
            <person name="Iki T."/>
            <person name="Oyaizu H."/>
        </authorList>
    </citation>
    <scope>NUCLEOTIDE SEQUENCE [LARGE SCALE GENOMIC DNA]</scope>
    <source>
        <strain evidence="7">ATCC 43989 / DSM 5975 / JCM 20966 / LMG 6465 / NBRC 14845 / NCIMB 13405 / ORS 571</strain>
    </source>
</reference>
<dbReference type="HOGENOM" id="CLU_039613_6_1_5"/>
<reference evidence="6 7" key="3">
    <citation type="journal article" date="2008" name="BMC Genomics">
        <title>The genome of the versatile nitrogen fixer Azorhizobium caulinodans ORS571.</title>
        <authorList>
            <person name="Lee KB."/>
            <person name="Backer P.D."/>
            <person name="Aono T."/>
            <person name="Liu CT."/>
            <person name="Suzuki S."/>
            <person name="Suzuki T."/>
            <person name="Kaneko T."/>
            <person name="Yamada M."/>
            <person name="Tabata S."/>
            <person name="Kupfer D.M."/>
            <person name="Najar F.Z."/>
            <person name="Wiley G.B."/>
            <person name="Roe B."/>
            <person name="Binnewies T.T."/>
            <person name="Ussery D.W."/>
            <person name="D'Haeze W."/>
            <person name="Herder J.D."/>
            <person name="Gevers D."/>
            <person name="Vereecke D."/>
            <person name="Holsters M."/>
            <person name="Oyaizu H."/>
        </authorList>
    </citation>
    <scope>NUCLEOTIDE SEQUENCE [LARGE SCALE GENOMIC DNA]</scope>
    <source>
        <strain evidence="7">ATCC 43989 / DSM 5975 / JCM 20966 / LMG 6465 / NBRC 14845 / NCIMB 13405 / ORS 571</strain>
    </source>
</reference>
<evidence type="ECO:0000313" key="6">
    <source>
        <dbReference type="EMBL" id="BAF87306.1"/>
    </source>
</evidence>
<proteinExistence type="inferred from homology"/>
<dbReference type="Pfam" id="PF00126">
    <property type="entry name" value="HTH_1"/>
    <property type="match status" value="1"/>
</dbReference>
<dbReference type="PROSITE" id="PS50931">
    <property type="entry name" value="HTH_LYSR"/>
    <property type="match status" value="1"/>
</dbReference>
<dbReference type="PANTHER" id="PTHR30126">
    <property type="entry name" value="HTH-TYPE TRANSCRIPTIONAL REGULATOR"/>
    <property type="match status" value="1"/>
</dbReference>
<accession>A8I0X6</accession>
<dbReference type="PRINTS" id="PR00039">
    <property type="entry name" value="HTHLYSR"/>
</dbReference>
<dbReference type="FunFam" id="1.10.10.10:FF:000001">
    <property type="entry name" value="LysR family transcriptional regulator"/>
    <property type="match status" value="1"/>
</dbReference>
<evidence type="ECO:0000256" key="3">
    <source>
        <dbReference type="ARBA" id="ARBA00023125"/>
    </source>
</evidence>
<dbReference type="KEGG" id="azc:AZC_1308"/>
<reference evidence="6 7" key="5">
    <citation type="journal article" date="2010" name="Appl. Environ. Microbiol.">
        <title>phrR-like gene praR of Azorhizobium caulinodans ORS571 is essential for symbiosis with Sesbania rostrata and is involved in expression of reb genes.</title>
        <authorList>
            <person name="Akiba N."/>
            <person name="Aono T."/>
            <person name="Toyazaki H."/>
            <person name="Sato S."/>
            <person name="Oyaizu H."/>
        </authorList>
    </citation>
    <scope>NUCLEOTIDE SEQUENCE [LARGE SCALE GENOMIC DNA]</scope>
    <source>
        <strain evidence="7">ATCC 43989 / DSM 5975 / JCM 20966 / LMG 6465 / NBRC 14845 / NCIMB 13405 / ORS 571</strain>
    </source>
</reference>
<reference evidence="6 7" key="4">
    <citation type="journal article" date="2009" name="Appl. Environ. Microbiol.">
        <title>Comparative genome-wide transcriptional profiling of Azorhizobium caulinodans ORS571 grown under free-living and symbiotic conditions.</title>
        <authorList>
            <person name="Tsukada S."/>
            <person name="Aono T."/>
            <person name="Akiba N."/>
            <person name="Lee KB."/>
            <person name="Liu CT."/>
            <person name="Toyazaki H."/>
            <person name="Oyaizu H."/>
        </authorList>
    </citation>
    <scope>NUCLEOTIDE SEQUENCE [LARGE SCALE GENOMIC DNA]</scope>
    <source>
        <strain evidence="7">ATCC 43989 / DSM 5975 / JCM 20966 / LMG 6465 / NBRC 14845 / NCIMB 13405 / ORS 571</strain>
    </source>
</reference>
<sequence>MSAQNRSLISNVMSSLNYNHLRYFWAVAHDGNLTRTAERLNLTQSALSVQIRKLEDRLGHALFERRGRQLHLTEAGKIVLDHADAIFATGDELLGTLRQTGAARQALRVGSLATLSRNFQMEFLRPVLGRTDIDLVLRSGSVGELLRALEALNLDVVLLNQAPPGDALTPFVTHRLAERPVSLVGTPERLRHAASFADRLRSHPIILPTVDSSVRIGFDALADRLGVRPQIVAEVEDMAMMRLLAREDIGLAVLPSIVVKDEIAAGVLVEGDQLSDIVETFHAVTMSRRFPNPLVKLLLQPTGTSGDN</sequence>
<name>A8I0X6_AZOC5</name>
<dbReference type="EMBL" id="AP009384">
    <property type="protein sequence ID" value="BAF87306.1"/>
    <property type="molecule type" value="Genomic_DNA"/>
</dbReference>
<comment type="similarity">
    <text evidence="1">Belongs to the LysR transcriptional regulatory family.</text>
</comment>
<evidence type="ECO:0000256" key="1">
    <source>
        <dbReference type="ARBA" id="ARBA00009437"/>
    </source>
</evidence>
<keyword evidence="3" id="KW-0238">DNA-binding</keyword>
<dbReference type="Gene3D" id="1.10.10.10">
    <property type="entry name" value="Winged helix-like DNA-binding domain superfamily/Winged helix DNA-binding domain"/>
    <property type="match status" value="1"/>
</dbReference>
<keyword evidence="2" id="KW-0805">Transcription regulation</keyword>
<feature type="domain" description="HTH lysR-type" evidence="5">
    <location>
        <begin position="16"/>
        <end position="73"/>
    </location>
</feature>
<evidence type="ECO:0000259" key="5">
    <source>
        <dbReference type="PROSITE" id="PS50931"/>
    </source>
</evidence>
<dbReference type="Pfam" id="PF03466">
    <property type="entry name" value="LysR_substrate"/>
    <property type="match status" value="1"/>
</dbReference>
<dbReference type="AlphaFoldDB" id="A8I0X6"/>
<dbReference type="eggNOG" id="COG0583">
    <property type="taxonomic scope" value="Bacteria"/>
</dbReference>
<dbReference type="SUPFAM" id="SSF46785">
    <property type="entry name" value="Winged helix' DNA-binding domain"/>
    <property type="match status" value="1"/>
</dbReference>
<dbReference type="SUPFAM" id="SSF53850">
    <property type="entry name" value="Periplasmic binding protein-like II"/>
    <property type="match status" value="1"/>
</dbReference>
<dbReference type="Proteomes" id="UP000000270">
    <property type="component" value="Chromosome"/>
</dbReference>
<evidence type="ECO:0000313" key="7">
    <source>
        <dbReference type="Proteomes" id="UP000000270"/>
    </source>
</evidence>
<keyword evidence="4" id="KW-0804">Transcription</keyword>
<reference evidence="6 7" key="6">
    <citation type="journal article" date="2011" name="Appl. Environ. Microbiol.">
        <title>Involvement of the azorhizobial chromosome partition gene (parA) in the onset of bacteroid differentiation during Sesbania rostrata stem nodule development.</title>
        <authorList>
            <person name="Liu CT."/>
            <person name="Lee KB."/>
            <person name="Wang YS."/>
            <person name="Peng MH."/>
            <person name="Lee KT."/>
            <person name="Suzuki S."/>
            <person name="Suzuki T."/>
            <person name="Oyaizu H."/>
        </authorList>
    </citation>
    <scope>NUCLEOTIDE SEQUENCE [LARGE SCALE GENOMIC DNA]</scope>
    <source>
        <strain evidence="7">ATCC 43989 / DSM 5975 / JCM 20966 / LMG 6465 / NBRC 14845 / NCIMB 13405 / ORS 571</strain>
    </source>
</reference>
<dbReference type="InterPro" id="IPR005119">
    <property type="entry name" value="LysR_subst-bd"/>
</dbReference>
<dbReference type="GO" id="GO:0000976">
    <property type="term" value="F:transcription cis-regulatory region binding"/>
    <property type="evidence" value="ECO:0007669"/>
    <property type="project" value="TreeGrafter"/>
</dbReference>
<organism evidence="6 7">
    <name type="scientific">Azorhizobium caulinodans (strain ATCC 43989 / DSM 5975 / JCM 20966 / LMG 6465 / NBRC 14845 / NCIMB 13405 / ORS 571)</name>
    <dbReference type="NCBI Taxonomy" id="438753"/>
    <lineage>
        <taxon>Bacteria</taxon>
        <taxon>Pseudomonadati</taxon>
        <taxon>Pseudomonadota</taxon>
        <taxon>Alphaproteobacteria</taxon>
        <taxon>Hyphomicrobiales</taxon>
        <taxon>Xanthobacteraceae</taxon>
        <taxon>Azorhizobium</taxon>
    </lineage>
</organism>
<dbReference type="Gene3D" id="3.40.190.290">
    <property type="match status" value="1"/>
</dbReference>
<dbReference type="InterPro" id="IPR036390">
    <property type="entry name" value="WH_DNA-bd_sf"/>
</dbReference>
<keyword evidence="7" id="KW-1185">Reference proteome</keyword>
<dbReference type="STRING" id="438753.AZC_1308"/>
<evidence type="ECO:0000256" key="2">
    <source>
        <dbReference type="ARBA" id="ARBA00023015"/>
    </source>
</evidence>
<dbReference type="InterPro" id="IPR000847">
    <property type="entry name" value="LysR_HTH_N"/>
</dbReference>
<gene>
    <name evidence="6" type="primary">lysR</name>
    <name evidence="6" type="ordered locus">AZC_1308</name>
</gene>
<dbReference type="PANTHER" id="PTHR30126:SF98">
    <property type="entry name" value="HTH-TYPE TRANSCRIPTIONAL ACTIVATOR BAUR"/>
    <property type="match status" value="1"/>
</dbReference>
<protein>
    <submittedName>
        <fullName evidence="6">Transcriptional regulator</fullName>
    </submittedName>
</protein>
<reference evidence="7" key="2">
    <citation type="submission" date="2007-04" db="EMBL/GenBank/DDBJ databases">
        <title>Complete genome sequence of the nitrogen-fixing bacterium Azorhizobium caulinodans ORS571.</title>
        <authorList>
            <person name="Lee K.B."/>
            <person name="Backer P.D."/>
            <person name="Aono T."/>
            <person name="Liu C.T."/>
            <person name="Suzuki S."/>
            <person name="Suzuki T."/>
            <person name="Kaneko T."/>
            <person name="Yamada M."/>
            <person name="Tabata S."/>
            <person name="Kupfer D.M."/>
            <person name="Najar F.Z."/>
            <person name="Wiley G.B."/>
            <person name="Roe B."/>
            <person name="Binnewies T."/>
            <person name="Ussery D."/>
            <person name="Vereecke D."/>
            <person name="Gevers D."/>
            <person name="Holsters M."/>
            <person name="Oyaizu H."/>
        </authorList>
    </citation>
    <scope>NUCLEOTIDE SEQUENCE [LARGE SCALE GENOMIC DNA]</scope>
    <source>
        <strain evidence="7">ATCC 43989 / DSM 5975 / JCM 20966 / LMG 6465 / NBRC 14845 / NCIMB 13405 / ORS 571</strain>
    </source>
</reference>
<evidence type="ECO:0000256" key="4">
    <source>
        <dbReference type="ARBA" id="ARBA00023163"/>
    </source>
</evidence>
<dbReference type="InterPro" id="IPR036388">
    <property type="entry name" value="WH-like_DNA-bd_sf"/>
</dbReference>